<dbReference type="EMBL" id="FZON01000024">
    <property type="protein sequence ID" value="SNS63572.1"/>
    <property type="molecule type" value="Genomic_DNA"/>
</dbReference>
<evidence type="ECO:0000313" key="3">
    <source>
        <dbReference type="Proteomes" id="UP000198440"/>
    </source>
</evidence>
<feature type="chain" id="PRO_5012353666" evidence="1">
    <location>
        <begin position="18"/>
        <end position="210"/>
    </location>
</feature>
<sequence>MYLLAGLMGLMALGSVAIVSIGDDADDTPHEDTDELDAVAATLDVDPEQEEAWHLHDDDALADGRSLFDRMGLINMLDTPPSEAGGASSEPVKEAQDAVEVLKLHGFRIEPAEAVPEQGVPGDAMANARSEPVERLDYDATEDQLLIVFDDSTPGSEPELELRISKDDPDTTEIRLGDRVLAHLPTDEAPPLSSLILVGESDAAALGLGG</sequence>
<accession>A0A239G4K3</accession>
<keyword evidence="1" id="KW-0732">Signal</keyword>
<dbReference type="OrthoDB" id="7863760at2"/>
<evidence type="ECO:0000313" key="2">
    <source>
        <dbReference type="EMBL" id="SNS63572.1"/>
    </source>
</evidence>
<proteinExistence type="predicted"/>
<feature type="signal peptide" evidence="1">
    <location>
        <begin position="1"/>
        <end position="17"/>
    </location>
</feature>
<dbReference type="RefSeq" id="WP_089278350.1">
    <property type="nucleotide sequence ID" value="NZ_FZON01000024.1"/>
</dbReference>
<dbReference type="AlphaFoldDB" id="A0A239G4K3"/>
<evidence type="ECO:0000256" key="1">
    <source>
        <dbReference type="SAM" id="SignalP"/>
    </source>
</evidence>
<gene>
    <name evidence="2" type="ORF">SAMN04488078_10246</name>
</gene>
<organism evidence="2 3">
    <name type="scientific">Antarctobacter heliothermus</name>
    <dbReference type="NCBI Taxonomy" id="74033"/>
    <lineage>
        <taxon>Bacteria</taxon>
        <taxon>Pseudomonadati</taxon>
        <taxon>Pseudomonadota</taxon>
        <taxon>Alphaproteobacteria</taxon>
        <taxon>Rhodobacterales</taxon>
        <taxon>Roseobacteraceae</taxon>
        <taxon>Antarctobacter</taxon>
    </lineage>
</organism>
<dbReference type="Proteomes" id="UP000198440">
    <property type="component" value="Unassembled WGS sequence"/>
</dbReference>
<protein>
    <submittedName>
        <fullName evidence="2">Uncharacterized protein</fullName>
    </submittedName>
</protein>
<name>A0A239G4K3_9RHOB</name>
<reference evidence="2 3" key="1">
    <citation type="submission" date="2017-06" db="EMBL/GenBank/DDBJ databases">
        <authorList>
            <person name="Kim H.J."/>
            <person name="Triplett B.A."/>
        </authorList>
    </citation>
    <scope>NUCLEOTIDE SEQUENCE [LARGE SCALE GENOMIC DNA]</scope>
    <source>
        <strain evidence="2 3">DSM 11445</strain>
    </source>
</reference>